<dbReference type="KEGG" id="vg:54988188"/>
<dbReference type="GeneID" id="54988188"/>
<evidence type="ECO:0000313" key="2">
    <source>
        <dbReference type="Proteomes" id="UP000241743"/>
    </source>
</evidence>
<proteinExistence type="predicted"/>
<dbReference type="RefSeq" id="YP_009797765.1">
    <property type="nucleotide sequence ID" value="NC_047918.1"/>
</dbReference>
<dbReference type="EMBL" id="MG744354">
    <property type="protein sequence ID" value="AUV57354.1"/>
    <property type="molecule type" value="Genomic_DNA"/>
</dbReference>
<name>A0A2K9V5B2_9CAUD</name>
<sequence length="75" mass="8150">MEEIKILVEADKDGNNDLTVIQPSQGVRASDVMTVISAPLMDVVLDICDNSQGEAVDLLIFMLKGYAKANNIDLK</sequence>
<accession>A0A2K9V5B2</accession>
<dbReference type="Proteomes" id="UP000241743">
    <property type="component" value="Segment"/>
</dbReference>
<evidence type="ECO:0000313" key="1">
    <source>
        <dbReference type="EMBL" id="AUV57354.1"/>
    </source>
</evidence>
<keyword evidence="2" id="KW-1185">Reference proteome</keyword>
<reference evidence="1 2" key="1">
    <citation type="submission" date="2017-12" db="EMBL/GenBank/DDBJ databases">
        <title>Lactobacillus phages that infect wine-derived L. plantarum strains.</title>
        <authorList>
            <person name="Kyrkou I."/>
            <person name="Hestbjerg Hansen L."/>
        </authorList>
    </citation>
    <scope>NUCLEOTIDE SEQUENCE [LARGE SCALE GENOMIC DNA]</scope>
</reference>
<protein>
    <submittedName>
        <fullName evidence="1">Uncharacterized protein</fullName>
    </submittedName>
</protein>
<organism evidence="1 2">
    <name type="scientific">Lactobacillus phage Satyr</name>
    <dbReference type="NCBI Taxonomy" id="2070201"/>
    <lineage>
        <taxon>Viruses</taxon>
        <taxon>Duplodnaviria</taxon>
        <taxon>Heunggongvirae</taxon>
        <taxon>Uroviricota</taxon>
        <taxon>Caudoviricetes</taxon>
        <taxon>Tybeckvirinae</taxon>
        <taxon>Maenadvirus</taxon>
        <taxon>Maenadvirus satyr</taxon>
    </lineage>
</organism>